<proteinExistence type="predicted"/>
<name>A0A392WEV2_9FABA</name>
<accession>A0A392WEV2</accession>
<keyword evidence="2" id="KW-1185">Reference proteome</keyword>
<sequence>MGENMPDAPRALALFKAVWATASCVVRQVGCASRRTLFTG</sequence>
<dbReference type="EMBL" id="LXQA011442248">
    <property type="protein sequence ID" value="MCI97401.1"/>
    <property type="molecule type" value="Genomic_DNA"/>
</dbReference>
<evidence type="ECO:0000313" key="1">
    <source>
        <dbReference type="EMBL" id="MCI97401.1"/>
    </source>
</evidence>
<protein>
    <submittedName>
        <fullName evidence="1">Uncharacterized protein</fullName>
    </submittedName>
</protein>
<comment type="caution">
    <text evidence="1">The sequence shown here is derived from an EMBL/GenBank/DDBJ whole genome shotgun (WGS) entry which is preliminary data.</text>
</comment>
<organism evidence="1 2">
    <name type="scientific">Trifolium medium</name>
    <dbReference type="NCBI Taxonomy" id="97028"/>
    <lineage>
        <taxon>Eukaryota</taxon>
        <taxon>Viridiplantae</taxon>
        <taxon>Streptophyta</taxon>
        <taxon>Embryophyta</taxon>
        <taxon>Tracheophyta</taxon>
        <taxon>Spermatophyta</taxon>
        <taxon>Magnoliopsida</taxon>
        <taxon>eudicotyledons</taxon>
        <taxon>Gunneridae</taxon>
        <taxon>Pentapetalae</taxon>
        <taxon>rosids</taxon>
        <taxon>fabids</taxon>
        <taxon>Fabales</taxon>
        <taxon>Fabaceae</taxon>
        <taxon>Papilionoideae</taxon>
        <taxon>50 kb inversion clade</taxon>
        <taxon>NPAAA clade</taxon>
        <taxon>Hologalegina</taxon>
        <taxon>IRL clade</taxon>
        <taxon>Trifolieae</taxon>
        <taxon>Trifolium</taxon>
    </lineage>
</organism>
<dbReference type="AlphaFoldDB" id="A0A392WEV2"/>
<evidence type="ECO:0000313" key="2">
    <source>
        <dbReference type="Proteomes" id="UP000265520"/>
    </source>
</evidence>
<dbReference type="Proteomes" id="UP000265520">
    <property type="component" value="Unassembled WGS sequence"/>
</dbReference>
<reference evidence="1 2" key="1">
    <citation type="journal article" date="2018" name="Front. Plant Sci.">
        <title>Red Clover (Trifolium pratense) and Zigzag Clover (T. medium) - A Picture of Genomic Similarities and Differences.</title>
        <authorList>
            <person name="Dluhosova J."/>
            <person name="Istvanek J."/>
            <person name="Nedelnik J."/>
            <person name="Repkova J."/>
        </authorList>
    </citation>
    <scope>NUCLEOTIDE SEQUENCE [LARGE SCALE GENOMIC DNA]</scope>
    <source>
        <strain evidence="2">cv. 10/8</strain>
        <tissue evidence="1">Leaf</tissue>
    </source>
</reference>